<keyword evidence="2" id="KW-0489">Methyltransferase</keyword>
<dbReference type="AlphaFoldDB" id="A0A3A5H8Y1"/>
<dbReference type="OrthoDB" id="65624at2"/>
<accession>A0A3A5H8Y1</accession>
<dbReference type="CDD" id="cd02440">
    <property type="entry name" value="AdoMet_MTases"/>
    <property type="match status" value="1"/>
</dbReference>
<gene>
    <name evidence="2" type="ORF">D4739_09940</name>
</gene>
<feature type="domain" description="Methyltransferase type 11" evidence="1">
    <location>
        <begin position="57"/>
        <end position="152"/>
    </location>
</feature>
<dbReference type="SUPFAM" id="SSF53335">
    <property type="entry name" value="S-adenosyl-L-methionine-dependent methyltransferases"/>
    <property type="match status" value="1"/>
</dbReference>
<dbReference type="GO" id="GO:0008757">
    <property type="term" value="F:S-adenosylmethionine-dependent methyltransferase activity"/>
    <property type="evidence" value="ECO:0007669"/>
    <property type="project" value="InterPro"/>
</dbReference>
<dbReference type="PANTHER" id="PTHR43591:SF99">
    <property type="entry name" value="OS06G0646000 PROTEIN"/>
    <property type="match status" value="1"/>
</dbReference>
<organism evidence="2 3">
    <name type="scientific">Nocardioides cavernaquae</name>
    <dbReference type="NCBI Taxonomy" id="2321396"/>
    <lineage>
        <taxon>Bacteria</taxon>
        <taxon>Bacillati</taxon>
        <taxon>Actinomycetota</taxon>
        <taxon>Actinomycetes</taxon>
        <taxon>Propionibacteriales</taxon>
        <taxon>Nocardioidaceae</taxon>
        <taxon>Nocardioides</taxon>
    </lineage>
</organism>
<name>A0A3A5H8Y1_9ACTN</name>
<dbReference type="EMBL" id="QYRP01000002">
    <property type="protein sequence ID" value="RJS46501.1"/>
    <property type="molecule type" value="Genomic_DNA"/>
</dbReference>
<dbReference type="PANTHER" id="PTHR43591">
    <property type="entry name" value="METHYLTRANSFERASE"/>
    <property type="match status" value="1"/>
</dbReference>
<keyword evidence="2" id="KW-0808">Transferase</keyword>
<dbReference type="Gene3D" id="3.40.50.150">
    <property type="entry name" value="Vaccinia Virus protein VP39"/>
    <property type="match status" value="1"/>
</dbReference>
<dbReference type="Proteomes" id="UP000276542">
    <property type="component" value="Unassembled WGS sequence"/>
</dbReference>
<dbReference type="InterPro" id="IPR013216">
    <property type="entry name" value="Methyltransf_11"/>
</dbReference>
<sequence length="212" mass="22779">MSLAQRAMEHRLLAPVYQRVWRPAWFLSAMAFDVPHFLHEREKAVTALRLEPGDRVLDIACGPGNFTGDYASAVGAPGLAVGIDLSRPMLTRALVDNAGTGAHYVQGSAHLLPFADGSFDAVACYGALYLIPDPFRAVAEMIRVVRPEGRVAVMTSVAPDAVRRLAQRAVGPAGLRVFGPHEVTERLEAAGFGEVSQETHGFFQYVAGTAPP</sequence>
<dbReference type="InterPro" id="IPR029063">
    <property type="entry name" value="SAM-dependent_MTases_sf"/>
</dbReference>
<dbReference type="RefSeq" id="WP_120060472.1">
    <property type="nucleotide sequence ID" value="NZ_QYRP01000002.1"/>
</dbReference>
<keyword evidence="3" id="KW-1185">Reference proteome</keyword>
<comment type="caution">
    <text evidence="2">The sequence shown here is derived from an EMBL/GenBank/DDBJ whole genome shotgun (WGS) entry which is preliminary data.</text>
</comment>
<dbReference type="Pfam" id="PF08241">
    <property type="entry name" value="Methyltransf_11"/>
    <property type="match status" value="1"/>
</dbReference>
<evidence type="ECO:0000259" key="1">
    <source>
        <dbReference type="Pfam" id="PF08241"/>
    </source>
</evidence>
<evidence type="ECO:0000313" key="3">
    <source>
        <dbReference type="Proteomes" id="UP000276542"/>
    </source>
</evidence>
<proteinExistence type="predicted"/>
<reference evidence="3" key="1">
    <citation type="submission" date="2018-09" db="EMBL/GenBank/DDBJ databases">
        <authorList>
            <person name="Zhu H."/>
        </authorList>
    </citation>
    <scope>NUCLEOTIDE SEQUENCE [LARGE SCALE GENOMIC DNA]</scope>
    <source>
        <strain evidence="3">K1W22B-1</strain>
    </source>
</reference>
<evidence type="ECO:0000313" key="2">
    <source>
        <dbReference type="EMBL" id="RJS46501.1"/>
    </source>
</evidence>
<protein>
    <submittedName>
        <fullName evidence="2">Methyltransferase domain-containing protein</fullName>
    </submittedName>
</protein>
<dbReference type="GO" id="GO:0032259">
    <property type="term" value="P:methylation"/>
    <property type="evidence" value="ECO:0007669"/>
    <property type="project" value="UniProtKB-KW"/>
</dbReference>